<protein>
    <submittedName>
        <fullName evidence="1">Uncharacterized protein</fullName>
    </submittedName>
</protein>
<reference evidence="1" key="1">
    <citation type="submission" date="2017-05" db="UniProtKB">
        <authorList>
            <consortium name="EnsemblMetazoa"/>
        </authorList>
    </citation>
    <scope>IDENTIFICATION</scope>
</reference>
<sequence length="347" mass="38809">MRRHRETEEAESSIKAGNYLNLLKLQSRHTQFLRKRLENSPSNALLLGHNYQNSMLQVLAESLLTTLQVNVLLKKQQAVKQNEIRLVKLCETRWSRRHTSISAVKKTISAILATLEDISDESGGCAIKSRAGSGGCISCPSAAEESIFCLKRIRYAWKRRIKSGEKRLVVQIFNYFVGEESKGKGKKGSQGNSPLQKTITITGLSRRTVHLILSEYDCLSTDDFVSPAKRYKCSRIKRVIDSFDSLVIRLKIYEMFDSRVQVIVRTTNKPVATIRDGIRLLFNICYSYFASIDMSRSPSPDQDKREEDIILPPGGAPAIPPAGAPAIPPGGALAIPWLQQSLLEVHP</sequence>
<dbReference type="EnsemblMetazoa" id="Aqu2.1.39025_001">
    <property type="protein sequence ID" value="Aqu2.1.39025_001"/>
    <property type="gene ID" value="Aqu2.1.39025"/>
</dbReference>
<organism evidence="1">
    <name type="scientific">Amphimedon queenslandica</name>
    <name type="common">Sponge</name>
    <dbReference type="NCBI Taxonomy" id="400682"/>
    <lineage>
        <taxon>Eukaryota</taxon>
        <taxon>Metazoa</taxon>
        <taxon>Porifera</taxon>
        <taxon>Demospongiae</taxon>
        <taxon>Heteroscleromorpha</taxon>
        <taxon>Haplosclerida</taxon>
        <taxon>Niphatidae</taxon>
        <taxon>Amphimedon</taxon>
    </lineage>
</organism>
<dbReference type="InParanoid" id="A0A1X7VFD6"/>
<dbReference type="AlphaFoldDB" id="A0A1X7VFD6"/>
<name>A0A1X7VFD6_AMPQE</name>
<proteinExistence type="predicted"/>
<accession>A0A1X7VFD6</accession>
<evidence type="ECO:0000313" key="1">
    <source>
        <dbReference type="EnsemblMetazoa" id="Aqu2.1.39025_001"/>
    </source>
</evidence>